<accession>A0A6N7X730</accession>
<gene>
    <name evidence="2" type="ORF">FYJ69_03800</name>
</gene>
<evidence type="ECO:0000259" key="1">
    <source>
        <dbReference type="SMART" id="SM00458"/>
    </source>
</evidence>
<comment type="caution">
    <text evidence="2">The sequence shown here is derived from an EMBL/GenBank/DDBJ whole genome shotgun (WGS) entry which is preliminary data.</text>
</comment>
<dbReference type="Pfam" id="PF14200">
    <property type="entry name" value="RicinB_lectin_2"/>
    <property type="match status" value="2"/>
</dbReference>
<sequence>MAMALDDGTYVVVNANSGMALDVRGASDRSGENVQQWTVNRGDAQIWSLVTTDGTSALRCSLTGRTLDVAGGSMKDGSNVQQWDDNGSEAQRWVLAADGKAATVGGTSYDTYVVKCAKDESFVLDVTYGGKTAGSNVQIYTANGSDAQRWAFVPVPCLTEGGTYAIVSALDDDIVVDVAGGSTANGARVQTYAWNASAAQIFRAVVDASTSLVSLVCAKSGKALDSDGAARDGVPVHQWQYDASNANQRWLPVQSGTMVANGQTVPTYVLRAMSSSGRCMDVAGGSRAIATTVQCWTANGSLAQRFYLRKAELETGDLPTPARLGATTASGSWSDSRSISHDGTVTVYPCWCAPSGRYKVRYKTISHHADGSADTESAWANIVDGTTSNEGWGDAWTSDVDDWSYMVACPHGVSVTTSQSVDCVSVRFQVRSYSDDVGGWRAHGPAADATVDVARPATLSVGSVAFDPSRGLVATVSSDSPRRGCTASVRVLSEDGSTPLSGRVSATGLSQAAEVVVPVGSLYSVPRPGDPVTVDVTWETTYASTSSTIQATISSATVGTLSYEASHDAATLCDLVDLPYGTEDRVWELVERGHGSELVACPGWRVGEKMRFRVPTCGPTRVFMSSGAGSSYSVAEATLGDELNELVWVWGERWERCAAMSCAIGGAPTQDRGYTASVSVSDTAGRDLPVAHGGPTVTVDLDAEGAVLPGDAAPRSEASIDALAHAMADGFVPLFRSPAGDTYRVAVKSVKATPTYRHVKVSVEQEAVSA</sequence>
<dbReference type="InterPro" id="IPR000772">
    <property type="entry name" value="Ricin_B_lectin"/>
</dbReference>
<organism evidence="2 3">
    <name type="scientific">Parafannyhessea umbonata</name>
    <dbReference type="NCBI Taxonomy" id="604330"/>
    <lineage>
        <taxon>Bacteria</taxon>
        <taxon>Bacillati</taxon>
        <taxon>Actinomycetota</taxon>
        <taxon>Coriobacteriia</taxon>
        <taxon>Coriobacteriales</taxon>
        <taxon>Atopobiaceae</taxon>
        <taxon>Parafannyhessea</taxon>
    </lineage>
</organism>
<dbReference type="SMART" id="SM00458">
    <property type="entry name" value="RICIN"/>
    <property type="match status" value="2"/>
</dbReference>
<dbReference type="Proteomes" id="UP000434342">
    <property type="component" value="Unassembled WGS sequence"/>
</dbReference>
<proteinExistence type="predicted"/>
<dbReference type="CDD" id="cd00161">
    <property type="entry name" value="beta-trefoil_Ricin-like"/>
    <property type="match status" value="2"/>
</dbReference>
<dbReference type="EMBL" id="VUND01000001">
    <property type="protein sequence ID" value="MST60042.1"/>
    <property type="molecule type" value="Genomic_DNA"/>
</dbReference>
<evidence type="ECO:0000313" key="2">
    <source>
        <dbReference type="EMBL" id="MST60042.1"/>
    </source>
</evidence>
<reference evidence="2 3" key="1">
    <citation type="submission" date="2019-08" db="EMBL/GenBank/DDBJ databases">
        <title>In-depth cultivation of the pig gut microbiome towards novel bacterial diversity and tailored functional studies.</title>
        <authorList>
            <person name="Wylensek D."/>
            <person name="Hitch T.C.A."/>
            <person name="Clavel T."/>
        </authorList>
    </citation>
    <scope>NUCLEOTIDE SEQUENCE [LARGE SCALE GENOMIC DNA]</scope>
    <source>
        <strain evidence="2 3">WB01_CNA04</strain>
    </source>
</reference>
<protein>
    <submittedName>
        <fullName evidence="2">RICIN domain-containing protein</fullName>
    </submittedName>
</protein>
<dbReference type="AlphaFoldDB" id="A0A6N7X730"/>
<dbReference type="InterPro" id="IPR035992">
    <property type="entry name" value="Ricin_B-like_lectins"/>
</dbReference>
<evidence type="ECO:0000313" key="3">
    <source>
        <dbReference type="Proteomes" id="UP000434342"/>
    </source>
</evidence>
<dbReference type="SUPFAM" id="SSF50370">
    <property type="entry name" value="Ricin B-like lectins"/>
    <property type="match status" value="2"/>
</dbReference>
<feature type="domain" description="Ricin B lectin" evidence="1">
    <location>
        <begin position="7"/>
        <end position="153"/>
    </location>
</feature>
<dbReference type="PROSITE" id="PS50231">
    <property type="entry name" value="RICIN_B_LECTIN"/>
    <property type="match status" value="2"/>
</dbReference>
<feature type="domain" description="Ricin B lectin" evidence="1">
    <location>
        <begin position="161"/>
        <end position="309"/>
    </location>
</feature>
<dbReference type="Gene3D" id="2.80.10.50">
    <property type="match status" value="5"/>
</dbReference>
<name>A0A6N7X730_9ACTN</name>